<dbReference type="PANTHER" id="PTHR12486">
    <property type="entry name" value="APRATAXIN-RELATED"/>
    <property type="match status" value="1"/>
</dbReference>
<evidence type="ECO:0000256" key="18">
    <source>
        <dbReference type="ARBA" id="ARBA00076243"/>
    </source>
</evidence>
<name>A0AAD4KQ38_9EURO</name>
<evidence type="ECO:0000256" key="12">
    <source>
        <dbReference type="ARBA" id="ARBA00023242"/>
    </source>
</evidence>
<comment type="catalytic activity">
    <reaction evidence="15">
        <text>a 5'-end adenosine-5'-diphospho-5'-ribonucleoside-2'-deoxyribonucleotide-DNA + H2O = a 5'-end 5'-phospho-ribonucleoside-2'-deoxyribonucleotide-DNA + AMP + 2 H(+)</text>
        <dbReference type="Rhea" id="RHEA:52132"/>
        <dbReference type="Rhea" id="RHEA-COMP:13182"/>
        <dbReference type="Rhea" id="RHEA-COMP:13183"/>
        <dbReference type="ChEBI" id="CHEBI:15377"/>
        <dbReference type="ChEBI" id="CHEBI:15378"/>
        <dbReference type="ChEBI" id="CHEBI:136414"/>
        <dbReference type="ChEBI" id="CHEBI:136415"/>
        <dbReference type="ChEBI" id="CHEBI:456215"/>
        <dbReference type="EC" id="3.6.1.71"/>
    </reaction>
</comment>
<feature type="domain" description="HIT" evidence="20">
    <location>
        <begin position="90"/>
        <end position="213"/>
    </location>
</feature>
<keyword evidence="8" id="KW-0378">Hydrolase</keyword>
<dbReference type="Pfam" id="PF16278">
    <property type="entry name" value="zf-C2HE"/>
    <property type="match status" value="1"/>
</dbReference>
<dbReference type="GO" id="GO:0030983">
    <property type="term" value="F:mismatched DNA binding"/>
    <property type="evidence" value="ECO:0007669"/>
    <property type="project" value="TreeGrafter"/>
</dbReference>
<dbReference type="EC" id="3.6.1.71" evidence="4"/>
<evidence type="ECO:0000256" key="9">
    <source>
        <dbReference type="ARBA" id="ARBA00022833"/>
    </source>
</evidence>
<dbReference type="FunFam" id="3.30.428.10:FF:000017">
    <property type="entry name" value="Aprataxin-like protein"/>
    <property type="match status" value="1"/>
</dbReference>
<organism evidence="22 23">
    <name type="scientific">Talaromyces proteolyticus</name>
    <dbReference type="NCBI Taxonomy" id="1131652"/>
    <lineage>
        <taxon>Eukaryota</taxon>
        <taxon>Fungi</taxon>
        <taxon>Dikarya</taxon>
        <taxon>Ascomycota</taxon>
        <taxon>Pezizomycotina</taxon>
        <taxon>Eurotiomycetes</taxon>
        <taxon>Eurotiomycetidae</taxon>
        <taxon>Eurotiales</taxon>
        <taxon>Trichocomaceae</taxon>
        <taxon>Talaromyces</taxon>
        <taxon>Talaromyces sect. Bacilispori</taxon>
    </lineage>
</organism>
<keyword evidence="12" id="KW-0539">Nucleus</keyword>
<keyword evidence="11" id="KW-0234">DNA repair</keyword>
<dbReference type="PANTHER" id="PTHR12486:SF4">
    <property type="entry name" value="APRATAXIN"/>
    <property type="match status" value="1"/>
</dbReference>
<dbReference type="AlphaFoldDB" id="A0AAD4KQ38"/>
<keyword evidence="10" id="KW-0238">DNA-binding</keyword>
<dbReference type="GO" id="GO:0033699">
    <property type="term" value="F:DNA 5'-adenosine monophosphate hydrolase activity"/>
    <property type="evidence" value="ECO:0007669"/>
    <property type="project" value="UniProtKB-EC"/>
</dbReference>
<dbReference type="GO" id="GO:0003725">
    <property type="term" value="F:double-stranded RNA binding"/>
    <property type="evidence" value="ECO:0007669"/>
    <property type="project" value="TreeGrafter"/>
</dbReference>
<protein>
    <recommendedName>
        <fullName evidence="17">Aprataxin-like protein</fullName>
        <ecNumber evidence="4">3.6.1.71</ecNumber>
        <ecNumber evidence="3">3.6.1.72</ecNumber>
    </recommendedName>
    <alternativeName>
        <fullName evidence="18">Hit family protein 3</fullName>
    </alternativeName>
</protein>
<evidence type="ECO:0000256" key="15">
    <source>
        <dbReference type="ARBA" id="ARBA00044713"/>
    </source>
</evidence>
<evidence type="ECO:0000256" key="10">
    <source>
        <dbReference type="ARBA" id="ARBA00023125"/>
    </source>
</evidence>
<sequence>MGDNISGSDASDVEVPGSEASGETVAAAPEGTLREVVKRNAFAELMSPKTKQQKLTAPSKATTLTKTKGSRFGMRDGLGAYLKHPESYPPSTVVYYNDDFVAIYDLYPKSSLHLLLLPRDSSKFYMHPFDAFEDTEFLQKVQTEVKKLRKLAAGELRRIYGKFSEQEKARREVMEQEEPSADLPPGRDWEKEIMTGIHARPSMSHLHIHVMSVDRYSDRLKHRKHYNSFATPFFVNIDDFPLARNDPRRHPGREAYLQRDFICWRCSRNFGNKFQQLKDHLAEEFEQWKRL</sequence>
<evidence type="ECO:0000313" key="23">
    <source>
        <dbReference type="Proteomes" id="UP001201262"/>
    </source>
</evidence>
<keyword evidence="7" id="KW-0227">DNA damage</keyword>
<keyword evidence="6" id="KW-0479">Metal-binding</keyword>
<comment type="catalytic activity">
    <reaction evidence="14">
        <text>a 5'-end adenosine-5'-diphospho-5'-2'-deoxyribonucleoside-DNA + H2O = a 5'-end 5'-phospho-2'-deoxyribonucleoside-DNA + AMP + 2 H(+)</text>
        <dbReference type="Rhea" id="RHEA:52128"/>
        <dbReference type="Rhea" id="RHEA-COMP:13180"/>
        <dbReference type="Rhea" id="RHEA-COMP:13181"/>
        <dbReference type="ChEBI" id="CHEBI:15377"/>
        <dbReference type="ChEBI" id="CHEBI:15378"/>
        <dbReference type="ChEBI" id="CHEBI:136412"/>
        <dbReference type="ChEBI" id="CHEBI:136413"/>
        <dbReference type="ChEBI" id="CHEBI:456215"/>
        <dbReference type="EC" id="3.6.1.71"/>
    </reaction>
</comment>
<dbReference type="GO" id="GO:0120108">
    <property type="term" value="F:DNA-3'-diphospho-5'-guanosine diphosphatase activity"/>
    <property type="evidence" value="ECO:0007669"/>
    <property type="project" value="UniProtKB-EC"/>
</dbReference>
<dbReference type="InterPro" id="IPR011146">
    <property type="entry name" value="HIT-like"/>
</dbReference>
<evidence type="ECO:0000256" key="17">
    <source>
        <dbReference type="ARBA" id="ARBA00068941"/>
    </source>
</evidence>
<evidence type="ECO:0000256" key="6">
    <source>
        <dbReference type="ARBA" id="ARBA00022723"/>
    </source>
</evidence>
<comment type="function">
    <text evidence="16">DNA-binding protein involved in single-strand DNA break repair, double-strand DNA break repair and base excision repair. Resolves abortive DNA ligation intermediates formed either at base excision sites, or when DNA ligases attempt to repair non-ligatable breaks induced by reactive oxygen species. Catalyzes the release of adenylate groups covalently linked to 5'-phosphate termini, resulting in the production of 5'-phosphate termini that can be efficiently rejoined. Likewise, catalyzes the release of 3'-linked guanosine (DNAppG) and inosine (DNAppI) from DNA, but has higher specific activity with 5'-linked adenosine (AppDNA).</text>
</comment>
<evidence type="ECO:0000313" key="22">
    <source>
        <dbReference type="EMBL" id="KAH8696670.1"/>
    </source>
</evidence>
<gene>
    <name evidence="22" type="ORF">BGW36DRAFT_428665</name>
</gene>
<dbReference type="Proteomes" id="UP001201262">
    <property type="component" value="Unassembled WGS sequence"/>
</dbReference>
<dbReference type="GO" id="GO:0003697">
    <property type="term" value="F:single-stranded DNA binding"/>
    <property type="evidence" value="ECO:0007669"/>
    <property type="project" value="TreeGrafter"/>
</dbReference>
<accession>A0AAD4KQ38</accession>
<evidence type="ECO:0000259" key="20">
    <source>
        <dbReference type="Pfam" id="PF01230"/>
    </source>
</evidence>
<dbReference type="GO" id="GO:0000012">
    <property type="term" value="P:single strand break repair"/>
    <property type="evidence" value="ECO:0007669"/>
    <property type="project" value="TreeGrafter"/>
</dbReference>
<evidence type="ECO:0000256" key="4">
    <source>
        <dbReference type="ARBA" id="ARBA00012496"/>
    </source>
</evidence>
<dbReference type="SUPFAM" id="SSF54197">
    <property type="entry name" value="HIT-like"/>
    <property type="match status" value="1"/>
</dbReference>
<evidence type="ECO:0000256" key="11">
    <source>
        <dbReference type="ARBA" id="ARBA00023204"/>
    </source>
</evidence>
<reference evidence="22" key="1">
    <citation type="submission" date="2021-12" db="EMBL/GenBank/DDBJ databases">
        <title>Convergent genome expansion in fungi linked to evolution of root-endophyte symbiosis.</title>
        <authorList>
            <consortium name="DOE Joint Genome Institute"/>
            <person name="Ke Y.-H."/>
            <person name="Bonito G."/>
            <person name="Liao H.-L."/>
            <person name="Looney B."/>
            <person name="Rojas-Flechas A."/>
            <person name="Nash J."/>
            <person name="Hameed K."/>
            <person name="Schadt C."/>
            <person name="Martin F."/>
            <person name="Crous P.W."/>
            <person name="Miettinen O."/>
            <person name="Magnuson J.K."/>
            <person name="Labbe J."/>
            <person name="Jacobson D."/>
            <person name="Doktycz M.J."/>
            <person name="Veneault-Fourrey C."/>
            <person name="Kuo A."/>
            <person name="Mondo S."/>
            <person name="Calhoun S."/>
            <person name="Riley R."/>
            <person name="Ohm R."/>
            <person name="LaButti K."/>
            <person name="Andreopoulos B."/>
            <person name="Pangilinan J."/>
            <person name="Nolan M."/>
            <person name="Tritt A."/>
            <person name="Clum A."/>
            <person name="Lipzen A."/>
            <person name="Daum C."/>
            <person name="Barry K."/>
            <person name="Grigoriev I.V."/>
            <person name="Vilgalys R."/>
        </authorList>
    </citation>
    <scope>NUCLEOTIDE SEQUENCE</scope>
    <source>
        <strain evidence="22">PMI_201</strain>
    </source>
</reference>
<dbReference type="GO" id="GO:0005634">
    <property type="term" value="C:nucleus"/>
    <property type="evidence" value="ECO:0007669"/>
    <property type="project" value="UniProtKB-SubCell"/>
</dbReference>
<evidence type="ECO:0000256" key="14">
    <source>
        <dbReference type="ARBA" id="ARBA00044639"/>
    </source>
</evidence>
<dbReference type="InterPro" id="IPR036265">
    <property type="entry name" value="HIT-like_sf"/>
</dbReference>
<evidence type="ECO:0000256" key="3">
    <source>
        <dbReference type="ARBA" id="ARBA00012495"/>
    </source>
</evidence>
<dbReference type="GeneID" id="70250874"/>
<dbReference type="RefSeq" id="XP_046071606.1">
    <property type="nucleotide sequence ID" value="XM_046220587.1"/>
</dbReference>
<evidence type="ECO:0000256" key="2">
    <source>
        <dbReference type="ARBA" id="ARBA00004496"/>
    </source>
</evidence>
<comment type="subcellular location">
    <subcellularLocation>
        <location evidence="2">Cytoplasm</location>
    </subcellularLocation>
    <subcellularLocation>
        <location evidence="1">Nucleus</location>
    </subcellularLocation>
</comment>
<keyword evidence="23" id="KW-1185">Reference proteome</keyword>
<evidence type="ECO:0000256" key="1">
    <source>
        <dbReference type="ARBA" id="ARBA00004123"/>
    </source>
</evidence>
<dbReference type="GO" id="GO:0005737">
    <property type="term" value="C:cytoplasm"/>
    <property type="evidence" value="ECO:0007669"/>
    <property type="project" value="UniProtKB-SubCell"/>
</dbReference>
<comment type="catalytic activity">
    <reaction evidence="13">
        <text>a 3'-end 2'-deoxyribonucleotide-3'-diphospho-5'-guanosine-DNA + H2O = a 3'-end 2'-deoxyribonucleotide 3'-phosphate-DNA + GMP + 2 H(+)</text>
        <dbReference type="Rhea" id="RHEA:52140"/>
        <dbReference type="Rhea" id="RHEA-COMP:13186"/>
        <dbReference type="Rhea" id="RHEA-COMP:13187"/>
        <dbReference type="ChEBI" id="CHEBI:15377"/>
        <dbReference type="ChEBI" id="CHEBI:15378"/>
        <dbReference type="ChEBI" id="CHEBI:58115"/>
        <dbReference type="ChEBI" id="CHEBI:136419"/>
        <dbReference type="ChEBI" id="CHEBI:136420"/>
        <dbReference type="EC" id="3.6.1.72"/>
    </reaction>
</comment>
<dbReference type="EMBL" id="JAJTJA010000007">
    <property type="protein sequence ID" value="KAH8696670.1"/>
    <property type="molecule type" value="Genomic_DNA"/>
</dbReference>
<evidence type="ECO:0000259" key="21">
    <source>
        <dbReference type="Pfam" id="PF16278"/>
    </source>
</evidence>
<feature type="region of interest" description="Disordered" evidence="19">
    <location>
        <begin position="1"/>
        <end position="29"/>
    </location>
</feature>
<comment type="caution">
    <text evidence="22">The sequence shown here is derived from an EMBL/GenBank/DDBJ whole genome shotgun (WGS) entry which is preliminary data.</text>
</comment>
<evidence type="ECO:0000256" key="7">
    <source>
        <dbReference type="ARBA" id="ARBA00022763"/>
    </source>
</evidence>
<dbReference type="GO" id="GO:1990165">
    <property type="term" value="F:single-strand break-containing DNA binding"/>
    <property type="evidence" value="ECO:0007669"/>
    <property type="project" value="TreeGrafter"/>
</dbReference>
<keyword evidence="5" id="KW-0963">Cytoplasm</keyword>
<dbReference type="InterPro" id="IPR032566">
    <property type="entry name" value="Znf-C2HE"/>
</dbReference>
<evidence type="ECO:0000256" key="5">
    <source>
        <dbReference type="ARBA" id="ARBA00022490"/>
    </source>
</evidence>
<evidence type="ECO:0000256" key="8">
    <source>
        <dbReference type="ARBA" id="ARBA00022801"/>
    </source>
</evidence>
<evidence type="ECO:0000256" key="19">
    <source>
        <dbReference type="SAM" id="MobiDB-lite"/>
    </source>
</evidence>
<evidence type="ECO:0000256" key="16">
    <source>
        <dbReference type="ARBA" id="ARBA00059438"/>
    </source>
</evidence>
<dbReference type="GO" id="GO:0046872">
    <property type="term" value="F:metal ion binding"/>
    <property type="evidence" value="ECO:0007669"/>
    <property type="project" value="UniProtKB-KW"/>
</dbReference>
<feature type="domain" description="Aprataxin C2HE/C2H2/C2HC zinc finger" evidence="21">
    <location>
        <begin position="231"/>
        <end position="287"/>
    </location>
</feature>
<dbReference type="Pfam" id="PF01230">
    <property type="entry name" value="HIT"/>
    <property type="match status" value="1"/>
</dbReference>
<dbReference type="Gene3D" id="3.30.428.10">
    <property type="entry name" value="HIT-like"/>
    <property type="match status" value="1"/>
</dbReference>
<evidence type="ECO:0000256" key="13">
    <source>
        <dbReference type="ARBA" id="ARBA00024601"/>
    </source>
</evidence>
<proteinExistence type="predicted"/>
<keyword evidence="9" id="KW-0862">Zinc</keyword>
<dbReference type="EC" id="3.6.1.72" evidence="3"/>